<accession>A0A1I2DIR1</accession>
<keyword evidence="2" id="KW-0472">Membrane</keyword>
<keyword evidence="4" id="KW-1185">Reference proteome</keyword>
<sequence length="317" mass="32739">MGAAGAVAPMAWLFVPALMSVVCRPRSAALVSLWGLALIWLSVILPVIPGHDADPWALGASLVSLAVLPGMAWVRVRGHVRQVAYTRRGVPGVTPLTGGSGTRRAALARSGLPTEVAAGVQLPDGAVRILLGVVAGHVPAPELLRDRLETTFCDRAVHGSWDLTQSAAELGRLVRRSGPEGYVAATLVEIDREGVARLLSCGSPSALVLPAGEEPSGDDGLRALSGNPGGPPLGLDGDPVGLIEPLPDDCRIAVVTNAYALAHYDDYASAAAESLRPATPEHAAVLLLRGPTDPSPRFDGVETARVVGPALVIGPRQ</sequence>
<name>A0A1I2DIR1_9ACTN</name>
<dbReference type="Gene3D" id="3.60.40.10">
    <property type="entry name" value="PPM-type phosphatase domain"/>
    <property type="match status" value="1"/>
</dbReference>
<feature type="region of interest" description="Disordered" evidence="1">
    <location>
        <begin position="211"/>
        <end position="230"/>
    </location>
</feature>
<feature type="transmembrane region" description="Helical" evidence="2">
    <location>
        <begin position="6"/>
        <end position="23"/>
    </location>
</feature>
<gene>
    <name evidence="3" type="ORF">SAMN05216574_10618</name>
</gene>
<feature type="transmembrane region" description="Helical" evidence="2">
    <location>
        <begin position="55"/>
        <end position="74"/>
    </location>
</feature>
<dbReference type="EMBL" id="FOND01000006">
    <property type="protein sequence ID" value="SFE80505.1"/>
    <property type="molecule type" value="Genomic_DNA"/>
</dbReference>
<dbReference type="AlphaFoldDB" id="A0A1I2DIR1"/>
<evidence type="ECO:0000313" key="3">
    <source>
        <dbReference type="EMBL" id="SFE80505.1"/>
    </source>
</evidence>
<reference evidence="3" key="1">
    <citation type="submission" date="2016-10" db="EMBL/GenBank/DDBJ databases">
        <authorList>
            <person name="de Groot N.N."/>
        </authorList>
    </citation>
    <scope>NUCLEOTIDE SEQUENCE [LARGE SCALE GENOMIC DNA]</scope>
    <source>
        <strain evidence="3">DSM 46838</strain>
    </source>
</reference>
<evidence type="ECO:0000313" key="4">
    <source>
        <dbReference type="Proteomes" id="UP000198589"/>
    </source>
</evidence>
<feature type="transmembrane region" description="Helical" evidence="2">
    <location>
        <begin position="30"/>
        <end position="49"/>
    </location>
</feature>
<evidence type="ECO:0000256" key="2">
    <source>
        <dbReference type="SAM" id="Phobius"/>
    </source>
</evidence>
<organism evidence="3 4">
    <name type="scientific">Blastococcus tunisiensis</name>
    <dbReference type="NCBI Taxonomy" id="1798228"/>
    <lineage>
        <taxon>Bacteria</taxon>
        <taxon>Bacillati</taxon>
        <taxon>Actinomycetota</taxon>
        <taxon>Actinomycetes</taxon>
        <taxon>Geodermatophilales</taxon>
        <taxon>Geodermatophilaceae</taxon>
        <taxon>Blastococcus</taxon>
    </lineage>
</organism>
<keyword evidence="2" id="KW-1133">Transmembrane helix</keyword>
<keyword evidence="2" id="KW-0812">Transmembrane</keyword>
<dbReference type="InterPro" id="IPR036457">
    <property type="entry name" value="PPM-type-like_dom_sf"/>
</dbReference>
<dbReference type="Proteomes" id="UP000198589">
    <property type="component" value="Unassembled WGS sequence"/>
</dbReference>
<protein>
    <submittedName>
        <fullName evidence="3">Uncharacterized protein</fullName>
    </submittedName>
</protein>
<evidence type="ECO:0000256" key="1">
    <source>
        <dbReference type="SAM" id="MobiDB-lite"/>
    </source>
</evidence>
<proteinExistence type="predicted"/>